<keyword evidence="2" id="KW-0245">EGF-like domain</keyword>
<dbReference type="Gene3D" id="3.30.60.30">
    <property type="match status" value="1"/>
</dbReference>
<keyword evidence="5" id="KW-0472">Membrane</keyword>
<dbReference type="PROSITE" id="PS51465">
    <property type="entry name" value="KAZAL_2"/>
    <property type="match status" value="1"/>
</dbReference>
<feature type="domain" description="Kazal-like" evidence="6">
    <location>
        <begin position="82"/>
        <end position="130"/>
    </location>
</feature>
<reference evidence="7 8" key="1">
    <citation type="submission" date="2021-06" db="EMBL/GenBank/DDBJ databases">
        <authorList>
            <person name="Palmer J.M."/>
        </authorList>
    </citation>
    <scope>NUCLEOTIDE SEQUENCE [LARGE SCALE GENOMIC DNA]</scope>
    <source>
        <strain evidence="7 8">AS_MEX2019</strain>
        <tissue evidence="7">Muscle</tissue>
    </source>
</reference>
<evidence type="ECO:0000259" key="6">
    <source>
        <dbReference type="PROSITE" id="PS51465"/>
    </source>
</evidence>
<organism evidence="7 8">
    <name type="scientific">Ameca splendens</name>
    <dbReference type="NCBI Taxonomy" id="208324"/>
    <lineage>
        <taxon>Eukaryota</taxon>
        <taxon>Metazoa</taxon>
        <taxon>Chordata</taxon>
        <taxon>Craniata</taxon>
        <taxon>Vertebrata</taxon>
        <taxon>Euteleostomi</taxon>
        <taxon>Actinopterygii</taxon>
        <taxon>Neopterygii</taxon>
        <taxon>Teleostei</taxon>
        <taxon>Neoteleostei</taxon>
        <taxon>Acanthomorphata</taxon>
        <taxon>Ovalentaria</taxon>
        <taxon>Atherinomorphae</taxon>
        <taxon>Cyprinodontiformes</taxon>
        <taxon>Goodeidae</taxon>
        <taxon>Ameca</taxon>
    </lineage>
</organism>
<evidence type="ECO:0000256" key="5">
    <source>
        <dbReference type="ARBA" id="ARBA00023136"/>
    </source>
</evidence>
<dbReference type="PANTHER" id="PTHR21632:SF4">
    <property type="entry name" value="REGULATORY PROTEIN ZESTE"/>
    <property type="match status" value="1"/>
</dbReference>
<keyword evidence="8" id="KW-1185">Reference proteome</keyword>
<dbReference type="InterPro" id="IPR036058">
    <property type="entry name" value="Kazal_dom_sf"/>
</dbReference>
<evidence type="ECO:0000256" key="4">
    <source>
        <dbReference type="ARBA" id="ARBA00022989"/>
    </source>
</evidence>
<evidence type="ECO:0000256" key="3">
    <source>
        <dbReference type="ARBA" id="ARBA00022692"/>
    </source>
</evidence>
<dbReference type="PANTHER" id="PTHR21632">
    <property type="entry name" value="REGULATORY PROTEIN ZESTE"/>
    <property type="match status" value="1"/>
</dbReference>
<protein>
    <recommendedName>
        <fullName evidence="6">Kazal-like domain-containing protein</fullName>
    </recommendedName>
</protein>
<dbReference type="SMART" id="SM00280">
    <property type="entry name" value="KAZAL"/>
    <property type="match status" value="1"/>
</dbReference>
<proteinExistence type="predicted"/>
<dbReference type="Proteomes" id="UP001469553">
    <property type="component" value="Unassembled WGS sequence"/>
</dbReference>
<name>A0ABV0ZCV6_9TELE</name>
<keyword evidence="3" id="KW-0812">Transmembrane</keyword>
<evidence type="ECO:0000256" key="2">
    <source>
        <dbReference type="ARBA" id="ARBA00022536"/>
    </source>
</evidence>
<sequence length="143" mass="15645">MLASRLRSNNLLDKPGFFGNFSSEQTSDRWCVSCVFTDPGSGSGDGDDDEGSASDIGKKFTKCSTCKYGAECDEDSEDVWCICNIDCSGHNENPVCATDGNSYNNPCLVREASCMKQEQIDVKHLGRCLGKTEDVQSYKIQLN</sequence>
<evidence type="ECO:0000256" key="1">
    <source>
        <dbReference type="ARBA" id="ARBA00004479"/>
    </source>
</evidence>
<gene>
    <name evidence="7" type="ORF">AMECASPLE_023172</name>
</gene>
<dbReference type="CDD" id="cd00104">
    <property type="entry name" value="KAZAL_FS"/>
    <property type="match status" value="1"/>
</dbReference>
<dbReference type="SUPFAM" id="SSF100895">
    <property type="entry name" value="Kazal-type serine protease inhibitors"/>
    <property type="match status" value="1"/>
</dbReference>
<keyword evidence="4" id="KW-1133">Transmembrane helix</keyword>
<dbReference type="Pfam" id="PF07648">
    <property type="entry name" value="Kazal_2"/>
    <property type="match status" value="1"/>
</dbReference>
<dbReference type="EMBL" id="JAHRIP010058544">
    <property type="protein sequence ID" value="MEQ2304058.1"/>
    <property type="molecule type" value="Genomic_DNA"/>
</dbReference>
<accession>A0ABV0ZCV6</accession>
<evidence type="ECO:0000313" key="8">
    <source>
        <dbReference type="Proteomes" id="UP001469553"/>
    </source>
</evidence>
<comment type="subcellular location">
    <subcellularLocation>
        <location evidence="1">Membrane</location>
        <topology evidence="1">Single-pass type I membrane protein</topology>
    </subcellularLocation>
</comment>
<dbReference type="InterPro" id="IPR002350">
    <property type="entry name" value="Kazal_dom"/>
</dbReference>
<comment type="caution">
    <text evidence="7">The sequence shown here is derived from an EMBL/GenBank/DDBJ whole genome shotgun (WGS) entry which is preliminary data.</text>
</comment>
<evidence type="ECO:0000313" key="7">
    <source>
        <dbReference type="EMBL" id="MEQ2304058.1"/>
    </source>
</evidence>